<evidence type="ECO:0000313" key="3">
    <source>
        <dbReference type="Proteomes" id="UP000028090"/>
    </source>
</evidence>
<feature type="transmembrane region" description="Helical" evidence="1">
    <location>
        <begin position="12"/>
        <end position="32"/>
    </location>
</feature>
<proteinExistence type="predicted"/>
<protein>
    <recommendedName>
        <fullName evidence="4">DUF3021 domain-containing protein</fullName>
    </recommendedName>
</protein>
<dbReference type="EMBL" id="JPFU01000015">
    <property type="protein sequence ID" value="KEQ33719.1"/>
    <property type="molecule type" value="Genomic_DNA"/>
</dbReference>
<feature type="transmembrane region" description="Helical" evidence="1">
    <location>
        <begin position="71"/>
        <end position="92"/>
    </location>
</feature>
<dbReference type="RefSeq" id="WP_042901704.1">
    <property type="nucleotide sequence ID" value="NZ_JPFU01000015.1"/>
</dbReference>
<feature type="transmembrane region" description="Helical" evidence="1">
    <location>
        <begin position="38"/>
        <end position="59"/>
    </location>
</feature>
<evidence type="ECO:0000256" key="1">
    <source>
        <dbReference type="SAM" id="Phobius"/>
    </source>
</evidence>
<keyword evidence="1" id="KW-0472">Membrane</keyword>
<dbReference type="Pfam" id="PF11457">
    <property type="entry name" value="DUF3021"/>
    <property type="match status" value="1"/>
</dbReference>
<dbReference type="Proteomes" id="UP000028090">
    <property type="component" value="Unassembled WGS sequence"/>
</dbReference>
<dbReference type="OrthoDB" id="2234178at2"/>
<dbReference type="AlphaFoldDB" id="A0A081PSP6"/>
<comment type="caution">
    <text evidence="2">The sequence shown here is derived from an EMBL/GenBank/DDBJ whole genome shotgun (WGS) entry which is preliminary data.</text>
</comment>
<gene>
    <name evidence="2" type="ORF">SK629_1965</name>
</gene>
<organism evidence="2 3">
    <name type="scientific">Streptococcus mitis</name>
    <dbReference type="NCBI Taxonomy" id="28037"/>
    <lineage>
        <taxon>Bacteria</taxon>
        <taxon>Bacillati</taxon>
        <taxon>Bacillota</taxon>
        <taxon>Bacilli</taxon>
        <taxon>Lactobacillales</taxon>
        <taxon>Streptococcaceae</taxon>
        <taxon>Streptococcus</taxon>
        <taxon>Streptococcus mitis group</taxon>
    </lineage>
</organism>
<feature type="transmembrane region" description="Helical" evidence="1">
    <location>
        <begin position="98"/>
        <end position="117"/>
    </location>
</feature>
<evidence type="ECO:0000313" key="2">
    <source>
        <dbReference type="EMBL" id="KEQ33719.1"/>
    </source>
</evidence>
<reference evidence="2 3" key="1">
    <citation type="submission" date="2014-05" db="EMBL/GenBank/DDBJ databases">
        <authorList>
            <person name="Daugherty S.C."/>
            <person name="Tallon L.J."/>
            <person name="Sadzewicz L."/>
            <person name="Kilian M."/>
            <person name="Tettelin H."/>
        </authorList>
    </citation>
    <scope>NUCLEOTIDE SEQUENCE [LARGE SCALE GENOMIC DNA]</scope>
    <source>
        <strain evidence="2 3">SK629</strain>
    </source>
</reference>
<sequence length="139" mass="16158">MKRLIDYFVSGMRTASFFYLNMMLLAQCYPSITYPVPMVKNILALFLMGGIMGVLTLILEKLEFLAFSIRVGVHLLVTATILVLTSLFFGWGSALWSPLLWFFFLLIYGLIWLYQIWQTHKLTQRINQALEDKRQKTGH</sequence>
<accession>A0A081PSP6</accession>
<dbReference type="InterPro" id="IPR021560">
    <property type="entry name" value="DUF3021"/>
</dbReference>
<name>A0A081PSP6_STRMT</name>
<dbReference type="PATRIC" id="fig|28037.95.peg.1891"/>
<keyword evidence="1" id="KW-0812">Transmembrane</keyword>
<keyword evidence="1" id="KW-1133">Transmembrane helix</keyword>
<evidence type="ECO:0008006" key="4">
    <source>
        <dbReference type="Google" id="ProtNLM"/>
    </source>
</evidence>